<evidence type="ECO:0000256" key="5">
    <source>
        <dbReference type="ARBA" id="ARBA00022827"/>
    </source>
</evidence>
<protein>
    <recommendedName>
        <fullName evidence="8">Methylenetetrahydrofolate reductase</fullName>
    </recommendedName>
</protein>
<comment type="similarity">
    <text evidence="3 8">Belongs to the methylenetetrahydrofolate reductase family.</text>
</comment>
<evidence type="ECO:0000256" key="4">
    <source>
        <dbReference type="ARBA" id="ARBA00022630"/>
    </source>
</evidence>
<evidence type="ECO:0000256" key="3">
    <source>
        <dbReference type="ARBA" id="ARBA00006743"/>
    </source>
</evidence>
<dbReference type="EMBL" id="PEBX01000021">
    <property type="protein sequence ID" value="PTQ56697.1"/>
    <property type="molecule type" value="Genomic_DNA"/>
</dbReference>
<evidence type="ECO:0000256" key="8">
    <source>
        <dbReference type="RuleBase" id="RU003862"/>
    </source>
</evidence>
<dbReference type="GO" id="GO:0005829">
    <property type="term" value="C:cytosol"/>
    <property type="evidence" value="ECO:0007669"/>
    <property type="project" value="TreeGrafter"/>
</dbReference>
<dbReference type="InterPro" id="IPR029041">
    <property type="entry name" value="FAD-linked_oxidoreductase-like"/>
</dbReference>
<sequence>MQRVHIVVELDPPREPDLNRYLDAARRLQAAGVDAITIADNALAQSRVAALAASFLLKERLDMPVIVHISARDRNLLAQQSTIFGLYAQGVRDLLIVSGDSMKVGDHPTGKGVFETDSLGLMERVKRLRAGVDFFDRPLKEPVHLRFGGALNLRKQHDVMLKRLMKKYECGAEYFFSQPVYDEESMNNIATIRDNETFPTSLPVYLGLMPIISYDNARFIQTIPGVHLSQSVVESFQSLTGDDARQFGVQHACTLAKTAYSRYGFRHFYFVTPYLRASLTAALTVCLRTYAEEHSREKHRPIIDQTHDKTVLINHERRPG</sequence>
<evidence type="ECO:0000256" key="1">
    <source>
        <dbReference type="ARBA" id="ARBA00001974"/>
    </source>
</evidence>
<dbReference type="Pfam" id="PF02219">
    <property type="entry name" value="MTHFR"/>
    <property type="match status" value="1"/>
</dbReference>
<dbReference type="Gene3D" id="3.20.20.220">
    <property type="match status" value="1"/>
</dbReference>
<keyword evidence="4 8" id="KW-0285">Flavoprotein</keyword>
<dbReference type="UniPathway" id="UPA00193"/>
<comment type="pathway">
    <text evidence="2 8">One-carbon metabolism; tetrahydrofolate interconversion.</text>
</comment>
<evidence type="ECO:0000256" key="7">
    <source>
        <dbReference type="ARBA" id="ARBA00048628"/>
    </source>
</evidence>
<comment type="cofactor">
    <cofactor evidence="1 8">
        <name>FAD</name>
        <dbReference type="ChEBI" id="CHEBI:57692"/>
    </cofactor>
</comment>
<reference evidence="10" key="1">
    <citation type="journal article" date="2018" name="Sci. Rep.">
        <title>Lignite coal burning seam in the remote Altai Mountains harbors a hydrogen-driven thermophilic microbial community.</title>
        <authorList>
            <person name="Kadnikov V.V."/>
            <person name="Mardanov A.V."/>
            <person name="Ivasenko D.A."/>
            <person name="Antsiferov D.V."/>
            <person name="Beletsky A.V."/>
            <person name="Karnachuk O.V."/>
            <person name="Ravin N.V."/>
        </authorList>
    </citation>
    <scope>NUCLEOTIDE SEQUENCE [LARGE SCALE GENOMIC DNA]</scope>
</reference>
<dbReference type="GO" id="GO:0106312">
    <property type="term" value="F:methylenetetrahydrofolate reductase (NADH) activity"/>
    <property type="evidence" value="ECO:0007669"/>
    <property type="project" value="UniProtKB-EC"/>
</dbReference>
<dbReference type="InterPro" id="IPR003171">
    <property type="entry name" value="Mehydrof_redctse-like"/>
</dbReference>
<evidence type="ECO:0000313" key="10">
    <source>
        <dbReference type="Proteomes" id="UP000244338"/>
    </source>
</evidence>
<dbReference type="GO" id="GO:0009086">
    <property type="term" value="P:methionine biosynthetic process"/>
    <property type="evidence" value="ECO:0007669"/>
    <property type="project" value="TreeGrafter"/>
</dbReference>
<proteinExistence type="inferred from homology"/>
<dbReference type="PANTHER" id="PTHR45754">
    <property type="entry name" value="METHYLENETETRAHYDROFOLATE REDUCTASE"/>
    <property type="match status" value="1"/>
</dbReference>
<comment type="caution">
    <text evidence="9">The sequence shown here is derived from an EMBL/GenBank/DDBJ whole genome shotgun (WGS) entry which is preliminary data.</text>
</comment>
<evidence type="ECO:0000313" key="9">
    <source>
        <dbReference type="EMBL" id="PTQ56697.1"/>
    </source>
</evidence>
<dbReference type="SUPFAM" id="SSF51730">
    <property type="entry name" value="FAD-linked oxidoreductase"/>
    <property type="match status" value="1"/>
</dbReference>
<accession>A0A2R6Y1Y8</accession>
<gene>
    <name evidence="9" type="ORF">BSOLF_2748</name>
</gene>
<dbReference type="GO" id="GO:0035999">
    <property type="term" value="P:tetrahydrofolate interconversion"/>
    <property type="evidence" value="ECO:0007669"/>
    <property type="project" value="UniProtKB-UniPathway"/>
</dbReference>
<evidence type="ECO:0000256" key="6">
    <source>
        <dbReference type="ARBA" id="ARBA00023002"/>
    </source>
</evidence>
<dbReference type="AlphaFoldDB" id="A0A2R6Y1Y8"/>
<comment type="catalytic activity">
    <reaction evidence="7">
        <text>(6S)-5-methyl-5,6,7,8-tetrahydrofolate + NAD(+) = (6R)-5,10-methylene-5,6,7,8-tetrahydrofolate + NADH + H(+)</text>
        <dbReference type="Rhea" id="RHEA:19821"/>
        <dbReference type="ChEBI" id="CHEBI:15378"/>
        <dbReference type="ChEBI" id="CHEBI:15636"/>
        <dbReference type="ChEBI" id="CHEBI:18608"/>
        <dbReference type="ChEBI" id="CHEBI:57540"/>
        <dbReference type="ChEBI" id="CHEBI:57945"/>
        <dbReference type="EC" id="1.5.1.54"/>
    </reaction>
    <physiologicalReaction direction="right-to-left" evidence="7">
        <dbReference type="Rhea" id="RHEA:19823"/>
    </physiologicalReaction>
</comment>
<organism evidence="9 10">
    <name type="scientific">Candidatus Carbonibacillus altaicus</name>
    <dbReference type="NCBI Taxonomy" id="2163959"/>
    <lineage>
        <taxon>Bacteria</taxon>
        <taxon>Bacillati</taxon>
        <taxon>Bacillota</taxon>
        <taxon>Bacilli</taxon>
        <taxon>Bacillales</taxon>
        <taxon>Candidatus Carbonibacillus</taxon>
    </lineage>
</organism>
<name>A0A2R6Y1Y8_9BACL</name>
<dbReference type="Proteomes" id="UP000244338">
    <property type="component" value="Unassembled WGS sequence"/>
</dbReference>
<dbReference type="PANTHER" id="PTHR45754:SF3">
    <property type="entry name" value="METHYLENETETRAHYDROFOLATE REDUCTASE (NADPH)"/>
    <property type="match status" value="1"/>
</dbReference>
<dbReference type="GO" id="GO:0071949">
    <property type="term" value="F:FAD binding"/>
    <property type="evidence" value="ECO:0007669"/>
    <property type="project" value="TreeGrafter"/>
</dbReference>
<keyword evidence="5 8" id="KW-0274">FAD</keyword>
<dbReference type="CDD" id="cd00537">
    <property type="entry name" value="MTHFR"/>
    <property type="match status" value="1"/>
</dbReference>
<keyword evidence="6 8" id="KW-0560">Oxidoreductase</keyword>
<evidence type="ECO:0000256" key="2">
    <source>
        <dbReference type="ARBA" id="ARBA00004777"/>
    </source>
</evidence>